<protein>
    <submittedName>
        <fullName evidence="1">Uncharacterized protein</fullName>
    </submittedName>
</protein>
<dbReference type="Proteomes" id="UP000247792">
    <property type="component" value="Unassembled WGS sequence"/>
</dbReference>
<evidence type="ECO:0000313" key="1">
    <source>
        <dbReference type="EMBL" id="PXX43764.1"/>
    </source>
</evidence>
<dbReference type="AlphaFoldDB" id="A0A318JIX2"/>
<accession>A0A318JIX2</accession>
<keyword evidence="2" id="KW-1185">Reference proteome</keyword>
<organism evidence="1 2">
    <name type="scientific">Undibacterium pigrum</name>
    <dbReference type="NCBI Taxonomy" id="401470"/>
    <lineage>
        <taxon>Bacteria</taxon>
        <taxon>Pseudomonadati</taxon>
        <taxon>Pseudomonadota</taxon>
        <taxon>Betaproteobacteria</taxon>
        <taxon>Burkholderiales</taxon>
        <taxon>Oxalobacteraceae</taxon>
        <taxon>Undibacterium</taxon>
    </lineage>
</organism>
<proteinExistence type="predicted"/>
<gene>
    <name evidence="1" type="ORF">DFR42_10332</name>
</gene>
<evidence type="ECO:0000313" key="2">
    <source>
        <dbReference type="Proteomes" id="UP000247792"/>
    </source>
</evidence>
<dbReference type="EMBL" id="QJKB01000003">
    <property type="protein sequence ID" value="PXX43764.1"/>
    <property type="molecule type" value="Genomic_DNA"/>
</dbReference>
<reference evidence="1 2" key="1">
    <citation type="submission" date="2018-05" db="EMBL/GenBank/DDBJ databases">
        <title>Genomic Encyclopedia of Type Strains, Phase IV (KMG-IV): sequencing the most valuable type-strain genomes for metagenomic binning, comparative biology and taxonomic classification.</title>
        <authorList>
            <person name="Goeker M."/>
        </authorList>
    </citation>
    <scope>NUCLEOTIDE SEQUENCE [LARGE SCALE GENOMIC DNA]</scope>
    <source>
        <strain evidence="1 2">DSM 19792</strain>
    </source>
</reference>
<sequence>MRGLVTVRDFIDPFKGLLEPGKSVYLDAELGADYITDSKVS</sequence>
<name>A0A318JIX2_9BURK</name>
<comment type="caution">
    <text evidence="1">The sequence shown here is derived from an EMBL/GenBank/DDBJ whole genome shotgun (WGS) entry which is preliminary data.</text>
</comment>